<protein>
    <submittedName>
        <fullName evidence="2">Phosphotransferase family enzyme</fullName>
    </submittedName>
</protein>
<dbReference type="EMBL" id="QRDP01000004">
    <property type="protein sequence ID" value="RED17370.1"/>
    <property type="molecule type" value="Genomic_DNA"/>
</dbReference>
<dbReference type="AlphaFoldDB" id="A0A3D9FHV5"/>
<comment type="caution">
    <text evidence="2">The sequence shown here is derived from an EMBL/GenBank/DDBJ whole genome shotgun (WGS) entry which is preliminary data.</text>
</comment>
<keyword evidence="3" id="KW-1185">Reference proteome</keyword>
<name>A0A3D9FHV5_9SPHN</name>
<organism evidence="2 3">
    <name type="scientific">Parasphingopyxis lamellibrachiae</name>
    <dbReference type="NCBI Taxonomy" id="680125"/>
    <lineage>
        <taxon>Bacteria</taxon>
        <taxon>Pseudomonadati</taxon>
        <taxon>Pseudomonadota</taxon>
        <taxon>Alphaproteobacteria</taxon>
        <taxon>Sphingomonadales</taxon>
        <taxon>Sphingomonadaceae</taxon>
        <taxon>Parasphingopyxis</taxon>
    </lineage>
</organism>
<gene>
    <name evidence="2" type="ORF">DFR46_2417</name>
</gene>
<proteinExistence type="predicted"/>
<dbReference type="InterPro" id="IPR011009">
    <property type="entry name" value="Kinase-like_dom_sf"/>
</dbReference>
<sequence length="349" mass="38017">MAAIPTRPEQFTADWLADKLGAPPGSLAGFTAKAIGTGQMCDSFRLTLNWDGHDGPACIVAKCPSASADSRQIAKTIHNYTFEISWYRDLADEIPVACPPCYHAEIAENEVDFALLLGDMAPARQGDQLEGATIPMIEVAIAEAAMLHAPLWNSPRLDDYAWFGFGAANKALVSALLPGLYQGFKDRYRGRLDAAILEMGDAYIARLDDHLDQSPQNRTVVHSDFRIDNLLFHPDTGAVTVVDWQTVGIGAGPTDIAYLIGTSIADPVQRAAEEERLFSGYVAQLQARGVQADAGQCWTDYRRGAFSGFVMAIFASMNVERTERGDEMFAVMAERPAQQILDLDSLALI</sequence>
<keyword evidence="2" id="KW-0808">Transferase</keyword>
<dbReference type="GO" id="GO:0016740">
    <property type="term" value="F:transferase activity"/>
    <property type="evidence" value="ECO:0007669"/>
    <property type="project" value="UniProtKB-KW"/>
</dbReference>
<evidence type="ECO:0000313" key="3">
    <source>
        <dbReference type="Proteomes" id="UP000256310"/>
    </source>
</evidence>
<dbReference type="SUPFAM" id="SSF56112">
    <property type="entry name" value="Protein kinase-like (PK-like)"/>
    <property type="match status" value="1"/>
</dbReference>
<dbReference type="OrthoDB" id="3806873at2"/>
<dbReference type="Pfam" id="PF01636">
    <property type="entry name" value="APH"/>
    <property type="match status" value="1"/>
</dbReference>
<accession>A0A3D9FHV5</accession>
<dbReference type="RefSeq" id="WP_116236654.1">
    <property type="nucleotide sequence ID" value="NZ_QRDP01000004.1"/>
</dbReference>
<dbReference type="Proteomes" id="UP000256310">
    <property type="component" value="Unassembled WGS sequence"/>
</dbReference>
<reference evidence="2 3" key="1">
    <citation type="submission" date="2018-07" db="EMBL/GenBank/DDBJ databases">
        <title>Genomic Encyclopedia of Type Strains, Phase IV (KMG-IV): sequencing the most valuable type-strain genomes for metagenomic binning, comparative biology and taxonomic classification.</title>
        <authorList>
            <person name="Goeker M."/>
        </authorList>
    </citation>
    <scope>NUCLEOTIDE SEQUENCE [LARGE SCALE GENOMIC DNA]</scope>
    <source>
        <strain evidence="2 3">DSM 26725</strain>
    </source>
</reference>
<feature type="domain" description="Aminoglycoside phosphotransferase" evidence="1">
    <location>
        <begin position="80"/>
        <end position="277"/>
    </location>
</feature>
<dbReference type="InterPro" id="IPR002575">
    <property type="entry name" value="Aminoglycoside_PTrfase"/>
</dbReference>
<dbReference type="Gene3D" id="3.90.1200.10">
    <property type="match status" value="1"/>
</dbReference>
<evidence type="ECO:0000313" key="2">
    <source>
        <dbReference type="EMBL" id="RED17370.1"/>
    </source>
</evidence>
<evidence type="ECO:0000259" key="1">
    <source>
        <dbReference type="Pfam" id="PF01636"/>
    </source>
</evidence>